<organism evidence="2 3">
    <name type="scientific">Leptospira barantonii</name>
    <dbReference type="NCBI Taxonomy" id="2023184"/>
    <lineage>
        <taxon>Bacteria</taxon>
        <taxon>Pseudomonadati</taxon>
        <taxon>Spirochaetota</taxon>
        <taxon>Spirochaetia</taxon>
        <taxon>Leptospirales</taxon>
        <taxon>Leptospiraceae</taxon>
        <taxon>Leptospira</taxon>
    </lineage>
</organism>
<evidence type="ECO:0000259" key="1">
    <source>
        <dbReference type="Pfam" id="PF10135"/>
    </source>
</evidence>
<evidence type="ECO:0000313" key="3">
    <source>
        <dbReference type="Proteomes" id="UP000298429"/>
    </source>
</evidence>
<gene>
    <name evidence="2" type="ORF">EHQ76_14600</name>
</gene>
<dbReference type="InterPro" id="IPR019301">
    <property type="entry name" value="Flagellar_prot_FlgJ_N"/>
</dbReference>
<dbReference type="Proteomes" id="UP000298429">
    <property type="component" value="Unassembled WGS sequence"/>
</dbReference>
<sequence>MMIDSIQDYTNRLNLVEKPEVKSLLNFENANKNKTNSSFPDMLREEFNEKLSGKISSSEIRLPHNIKEEISADPYRKKLYSASVEFESIFVKMMLTEMKKTVSKSGLIDGGHAEEIFEDMLYDEYSKNLSSNSSLGLAEQIYQSLSSNLPPVNSAQKTDRKA</sequence>
<name>A0A5F2B070_9LEPT</name>
<comment type="caution">
    <text evidence="2">The sequence shown here is derived from an EMBL/GenBank/DDBJ whole genome shotgun (WGS) entry which is preliminary data.</text>
</comment>
<proteinExistence type="predicted"/>
<dbReference type="Pfam" id="PF10135">
    <property type="entry name" value="Rod-binding"/>
    <property type="match status" value="1"/>
</dbReference>
<feature type="domain" description="Flagellar protein FlgJ N-terminal" evidence="1">
    <location>
        <begin position="97"/>
        <end position="143"/>
    </location>
</feature>
<dbReference type="RefSeq" id="WP_135671653.1">
    <property type="nucleotide sequence ID" value="NZ_RQGN01000081.1"/>
</dbReference>
<evidence type="ECO:0000313" key="2">
    <source>
        <dbReference type="EMBL" id="TGL97515.1"/>
    </source>
</evidence>
<dbReference type="GO" id="GO:0051301">
    <property type="term" value="P:cell division"/>
    <property type="evidence" value="ECO:0007669"/>
    <property type="project" value="UniProtKB-KW"/>
</dbReference>
<protein>
    <submittedName>
        <fullName evidence="2">Cell division protein</fullName>
    </submittedName>
</protein>
<dbReference type="AlphaFoldDB" id="A0A5F2B070"/>
<keyword evidence="2" id="KW-0132">Cell division</keyword>
<accession>A0A5F2B070</accession>
<reference evidence="2 3" key="1">
    <citation type="journal article" date="2019" name="PLoS Negl. Trop. Dis.">
        <title>Revisiting the worldwide diversity of Leptospira species in the environment.</title>
        <authorList>
            <person name="Vincent A.T."/>
            <person name="Schiettekatte O."/>
            <person name="Bourhy P."/>
            <person name="Veyrier F.J."/>
            <person name="Picardeau M."/>
        </authorList>
    </citation>
    <scope>NUCLEOTIDE SEQUENCE [LARGE SCALE GENOMIC DNA]</scope>
    <source>
        <strain evidence="2 3">201702444</strain>
    </source>
</reference>
<keyword evidence="2" id="KW-0131">Cell cycle</keyword>
<dbReference type="EMBL" id="RQGN01000081">
    <property type="protein sequence ID" value="TGL97515.1"/>
    <property type="molecule type" value="Genomic_DNA"/>
</dbReference>
<dbReference type="OrthoDB" id="9796740at2"/>